<dbReference type="GO" id="GO:0046856">
    <property type="term" value="P:phosphatidylinositol dephosphorylation"/>
    <property type="evidence" value="ECO:0007669"/>
    <property type="project" value="TreeGrafter"/>
</dbReference>
<comment type="caution">
    <text evidence="2">The sequence shown here is derived from an EMBL/GenBank/DDBJ whole genome shotgun (WGS) entry which is preliminary data.</text>
</comment>
<dbReference type="AlphaFoldDB" id="A0A4Z2EGV2"/>
<dbReference type="PROSITE" id="PS50275">
    <property type="entry name" value="SAC"/>
    <property type="match status" value="1"/>
</dbReference>
<dbReference type="OrthoDB" id="405996at2759"/>
<keyword evidence="3" id="KW-1185">Reference proteome</keyword>
<name>A0A4Z2EGV2_9TELE</name>
<sequence>MDGFQRHFDSQVLIYGKQTILNLVNQKGSEKPLEQAFAKMVSGLNNGMLRSVSSTTACLSHRDVVSYVAFDFHKECSHMRWDRLQILVDDVAETQDEYR</sequence>
<dbReference type="Pfam" id="PF02383">
    <property type="entry name" value="Syja_N"/>
    <property type="match status" value="1"/>
</dbReference>
<dbReference type="PANTHER" id="PTHR45662">
    <property type="entry name" value="PHOSPHATIDYLINOSITIDE PHOSPHATASE SAC1"/>
    <property type="match status" value="1"/>
</dbReference>
<dbReference type="Proteomes" id="UP000314294">
    <property type="component" value="Unassembled WGS sequence"/>
</dbReference>
<organism evidence="2 3">
    <name type="scientific">Liparis tanakae</name>
    <name type="common">Tanaka's snailfish</name>
    <dbReference type="NCBI Taxonomy" id="230148"/>
    <lineage>
        <taxon>Eukaryota</taxon>
        <taxon>Metazoa</taxon>
        <taxon>Chordata</taxon>
        <taxon>Craniata</taxon>
        <taxon>Vertebrata</taxon>
        <taxon>Euteleostomi</taxon>
        <taxon>Actinopterygii</taxon>
        <taxon>Neopterygii</taxon>
        <taxon>Teleostei</taxon>
        <taxon>Neoteleostei</taxon>
        <taxon>Acanthomorphata</taxon>
        <taxon>Eupercaria</taxon>
        <taxon>Perciformes</taxon>
        <taxon>Cottioidei</taxon>
        <taxon>Cottales</taxon>
        <taxon>Liparidae</taxon>
        <taxon>Liparis</taxon>
    </lineage>
</organism>
<evidence type="ECO:0000259" key="1">
    <source>
        <dbReference type="PROSITE" id="PS50275"/>
    </source>
</evidence>
<evidence type="ECO:0000313" key="3">
    <source>
        <dbReference type="Proteomes" id="UP000314294"/>
    </source>
</evidence>
<proteinExistence type="predicted"/>
<accession>A0A4Z2EGV2</accession>
<protein>
    <submittedName>
        <fullName evidence="2">Phosphatidylinositide phosphatase SAC1</fullName>
    </submittedName>
</protein>
<dbReference type="EMBL" id="SRLO01007436">
    <property type="protein sequence ID" value="TNN27998.1"/>
    <property type="molecule type" value="Genomic_DNA"/>
</dbReference>
<dbReference type="GO" id="GO:0043812">
    <property type="term" value="F:phosphatidylinositol-4-phosphate phosphatase activity"/>
    <property type="evidence" value="ECO:0007669"/>
    <property type="project" value="TreeGrafter"/>
</dbReference>
<feature type="domain" description="SAC" evidence="1">
    <location>
        <begin position="1"/>
        <end position="41"/>
    </location>
</feature>
<evidence type="ECO:0000313" key="2">
    <source>
        <dbReference type="EMBL" id="TNN27998.1"/>
    </source>
</evidence>
<dbReference type="InterPro" id="IPR002013">
    <property type="entry name" value="SAC_dom"/>
</dbReference>
<dbReference type="PANTHER" id="PTHR45662:SF17">
    <property type="entry name" value="PHOSPHATIDYLINOSITOL-3-PHOSPHATASE SAC1-A"/>
    <property type="match status" value="1"/>
</dbReference>
<dbReference type="GO" id="GO:0005783">
    <property type="term" value="C:endoplasmic reticulum"/>
    <property type="evidence" value="ECO:0007669"/>
    <property type="project" value="TreeGrafter"/>
</dbReference>
<reference evidence="2 3" key="1">
    <citation type="submission" date="2019-03" db="EMBL/GenBank/DDBJ databases">
        <title>First draft genome of Liparis tanakae, snailfish: a comprehensive survey of snailfish specific genes.</title>
        <authorList>
            <person name="Kim W."/>
            <person name="Song I."/>
            <person name="Jeong J.-H."/>
            <person name="Kim D."/>
            <person name="Kim S."/>
            <person name="Ryu S."/>
            <person name="Song J.Y."/>
            <person name="Lee S.K."/>
        </authorList>
    </citation>
    <scope>NUCLEOTIDE SEQUENCE [LARGE SCALE GENOMIC DNA]</scope>
    <source>
        <tissue evidence="2">Muscle</tissue>
    </source>
</reference>
<gene>
    <name evidence="2" type="primary">sacm1l</name>
    <name evidence="2" type="ORF">EYF80_061856</name>
</gene>